<proteinExistence type="inferred from homology"/>
<dbReference type="SUPFAM" id="SSF51004">
    <property type="entry name" value="C-terminal (heme d1) domain of cytochrome cd1-nitrite reductase"/>
    <property type="match status" value="1"/>
</dbReference>
<comment type="caution">
    <text evidence="3">The sequence shown here is derived from an EMBL/GenBank/DDBJ whole genome shotgun (WGS) entry which is preliminary data.</text>
</comment>
<protein>
    <submittedName>
        <fullName evidence="3">Lactonase family protein</fullName>
    </submittedName>
</protein>
<evidence type="ECO:0000256" key="2">
    <source>
        <dbReference type="ARBA" id="ARBA00022526"/>
    </source>
</evidence>
<name>A0ABV4NC01_9VIBR</name>
<dbReference type="EMBL" id="JBFRUW010000039">
    <property type="protein sequence ID" value="MFA0568830.1"/>
    <property type="molecule type" value="Genomic_DNA"/>
</dbReference>
<keyword evidence="2" id="KW-0119">Carbohydrate metabolism</keyword>
<gene>
    <name evidence="3" type="ORF">AB4566_11135</name>
</gene>
<evidence type="ECO:0000256" key="1">
    <source>
        <dbReference type="ARBA" id="ARBA00005564"/>
    </source>
</evidence>
<evidence type="ECO:0000313" key="4">
    <source>
        <dbReference type="Proteomes" id="UP001570417"/>
    </source>
</evidence>
<dbReference type="InterPro" id="IPR015943">
    <property type="entry name" value="WD40/YVTN_repeat-like_dom_sf"/>
</dbReference>
<dbReference type="Gene3D" id="2.130.10.10">
    <property type="entry name" value="YVTN repeat-like/Quinoprotein amine dehydrogenase"/>
    <property type="match status" value="1"/>
</dbReference>
<dbReference type="Pfam" id="PF10282">
    <property type="entry name" value="Lactonase"/>
    <property type="match status" value="1"/>
</dbReference>
<sequence>MKSIPLNIGCYTDSPSKSKGIYQVVLDLKTGTLSDLELAVACRNPSFVLSTNLGLYAISEVDQQSSPKLLHIPEALSSTKVNSKAISGDHPCHIAISSDRKYIITSQYSSGSFDIFSLKINGSIDKKLLTLSSSGKGPHPDRQTRSHAHQCVFLESESQFATVDLGADQICFYCFDEEQDEILNQPTQIINVPPGSGPRHLTFNDAETTCYVACELSETILVLSKEYGSWNQIQEIDSLQQAAKGEAVAAIKLSPDGKFLYVSNRHQSEISCFKICALSHKLDFIGSYSTEGEFPRDFLITQDGNWLVAANQQSNNLTSFKIDKESGALCYTQSSLTLDAPVCISG</sequence>
<keyword evidence="4" id="KW-1185">Reference proteome</keyword>
<evidence type="ECO:0000313" key="3">
    <source>
        <dbReference type="EMBL" id="MFA0568830.1"/>
    </source>
</evidence>
<dbReference type="InterPro" id="IPR050282">
    <property type="entry name" value="Cycloisomerase_2"/>
</dbReference>
<reference evidence="3 4" key="1">
    <citation type="journal article" date="2024" name="ISME J.">
        <title>Tailless and filamentous prophages are predominant in marine Vibrio.</title>
        <authorList>
            <person name="Steensen K."/>
            <person name="Seneca J."/>
            <person name="Bartlau N."/>
            <person name="Yu X.A."/>
            <person name="Hussain F.A."/>
            <person name="Polz M.F."/>
        </authorList>
    </citation>
    <scope>NUCLEOTIDE SEQUENCE [LARGE SCALE GENOMIC DNA]</scope>
    <source>
        <strain evidence="3 4">10N.222.51.A1</strain>
    </source>
</reference>
<dbReference type="Proteomes" id="UP001570417">
    <property type="component" value="Unassembled WGS sequence"/>
</dbReference>
<comment type="similarity">
    <text evidence="1">Belongs to the cycloisomerase 2 family.</text>
</comment>
<dbReference type="RefSeq" id="WP_372266146.1">
    <property type="nucleotide sequence ID" value="NZ_JBFRUW010000039.1"/>
</dbReference>
<dbReference type="PANTHER" id="PTHR30344:SF1">
    <property type="entry name" value="6-PHOSPHOGLUCONOLACTONASE"/>
    <property type="match status" value="1"/>
</dbReference>
<accession>A0ABV4NC01</accession>
<dbReference type="PANTHER" id="PTHR30344">
    <property type="entry name" value="6-PHOSPHOGLUCONOLACTONASE-RELATED"/>
    <property type="match status" value="1"/>
</dbReference>
<keyword evidence="2" id="KW-0313">Glucose metabolism</keyword>
<dbReference type="InterPro" id="IPR011048">
    <property type="entry name" value="Haem_d1_sf"/>
</dbReference>
<dbReference type="InterPro" id="IPR019405">
    <property type="entry name" value="Lactonase_7-beta_prop"/>
</dbReference>
<organism evidence="3 4">
    <name type="scientific">Vibrio gallaecicus</name>
    <dbReference type="NCBI Taxonomy" id="552386"/>
    <lineage>
        <taxon>Bacteria</taxon>
        <taxon>Pseudomonadati</taxon>
        <taxon>Pseudomonadota</taxon>
        <taxon>Gammaproteobacteria</taxon>
        <taxon>Vibrionales</taxon>
        <taxon>Vibrionaceae</taxon>
        <taxon>Vibrio</taxon>
    </lineage>
</organism>